<protein>
    <submittedName>
        <fullName evidence="1">Uncharacterized protein</fullName>
    </submittedName>
</protein>
<organism evidence="1 2">
    <name type="scientific">Trichonephila inaurata madagascariensis</name>
    <dbReference type="NCBI Taxonomy" id="2747483"/>
    <lineage>
        <taxon>Eukaryota</taxon>
        <taxon>Metazoa</taxon>
        <taxon>Ecdysozoa</taxon>
        <taxon>Arthropoda</taxon>
        <taxon>Chelicerata</taxon>
        <taxon>Arachnida</taxon>
        <taxon>Araneae</taxon>
        <taxon>Araneomorphae</taxon>
        <taxon>Entelegynae</taxon>
        <taxon>Araneoidea</taxon>
        <taxon>Nephilidae</taxon>
        <taxon>Trichonephila</taxon>
        <taxon>Trichonephila inaurata</taxon>
    </lineage>
</organism>
<accession>A0A8X6X2A0</accession>
<dbReference type="EMBL" id="BMAV01004945">
    <property type="protein sequence ID" value="GFY45643.1"/>
    <property type="molecule type" value="Genomic_DNA"/>
</dbReference>
<proteinExistence type="predicted"/>
<comment type="caution">
    <text evidence="1">The sequence shown here is derived from an EMBL/GenBank/DDBJ whole genome shotgun (WGS) entry which is preliminary data.</text>
</comment>
<dbReference type="Proteomes" id="UP000886998">
    <property type="component" value="Unassembled WGS sequence"/>
</dbReference>
<keyword evidence="2" id="KW-1185">Reference proteome</keyword>
<gene>
    <name evidence="1" type="ORF">TNIN_247711</name>
</gene>
<dbReference type="AlphaFoldDB" id="A0A8X6X2A0"/>
<reference evidence="1" key="1">
    <citation type="submission" date="2020-08" db="EMBL/GenBank/DDBJ databases">
        <title>Multicomponent nature underlies the extraordinary mechanical properties of spider dragline silk.</title>
        <authorList>
            <person name="Kono N."/>
            <person name="Nakamura H."/>
            <person name="Mori M."/>
            <person name="Yoshida Y."/>
            <person name="Ohtoshi R."/>
            <person name="Malay A.D."/>
            <person name="Moran D.A.P."/>
            <person name="Tomita M."/>
            <person name="Numata K."/>
            <person name="Arakawa K."/>
        </authorList>
    </citation>
    <scope>NUCLEOTIDE SEQUENCE</scope>
</reference>
<evidence type="ECO:0000313" key="1">
    <source>
        <dbReference type="EMBL" id="GFY45643.1"/>
    </source>
</evidence>
<name>A0A8X6X2A0_9ARAC</name>
<sequence length="105" mass="12582">MRWKLPHQIPFPRNTDYRESSTEIFTSCIKSAAKNSIPTIKRRDDWVKDDIKDITIERDELSQELLKSNTETNRDRFKDICYNAEDQIYDYRRGKWAGFCKTCIL</sequence>
<evidence type="ECO:0000313" key="2">
    <source>
        <dbReference type="Proteomes" id="UP000886998"/>
    </source>
</evidence>